<dbReference type="PROSITE" id="PS51450">
    <property type="entry name" value="LRR"/>
    <property type="match status" value="1"/>
</dbReference>
<keyword evidence="2 5" id="KW-0732">Signal</keyword>
<keyword evidence="4" id="KW-1133">Transmembrane helix</keyword>
<dbReference type="EMBL" id="OU015566">
    <property type="protein sequence ID" value="CAG5104285.1"/>
    <property type="molecule type" value="Genomic_DNA"/>
</dbReference>
<evidence type="ECO:0000313" key="6">
    <source>
        <dbReference type="EMBL" id="CAG5104285.1"/>
    </source>
</evidence>
<evidence type="ECO:0000256" key="3">
    <source>
        <dbReference type="ARBA" id="ARBA00022737"/>
    </source>
</evidence>
<dbReference type="Gene3D" id="3.80.10.10">
    <property type="entry name" value="Ribonuclease Inhibitor"/>
    <property type="match status" value="1"/>
</dbReference>
<feature type="signal peptide" evidence="5">
    <location>
        <begin position="1"/>
        <end position="18"/>
    </location>
</feature>
<sequence>MRFLLSTFFFSSFAAVCTIETAKYTVNAILGKDGECDFENREIEEIVDYSFPSGLTSLNLRFNKLTSLNLTQMELKLEKLDVSYNELSSLDEVDLSSLEFLDVSSNNLTCIDFQELPKNILLHKNPISCDWETLKPYFDFSPDRRSRKGIEFVCETPEELAGRSISSLTKQDIQDLSSSCKENEEDTISPDEFCSYIGVIFVGITCTLVSMTGLFAFITYRNRNSPFWSLIDSSDQPGLFDMNYDGDRDSLAL</sequence>
<evidence type="ECO:0000313" key="7">
    <source>
        <dbReference type="Proteomes" id="UP001158576"/>
    </source>
</evidence>
<proteinExistence type="predicted"/>
<feature type="chain" id="PRO_5046064118" evidence="5">
    <location>
        <begin position="19"/>
        <end position="253"/>
    </location>
</feature>
<keyword evidence="1" id="KW-0433">Leucine-rich repeat</keyword>
<feature type="transmembrane region" description="Helical" evidence="4">
    <location>
        <begin position="196"/>
        <end position="220"/>
    </location>
</feature>
<dbReference type="PANTHER" id="PTHR24369:SF210">
    <property type="entry name" value="CHAOPTIN-RELATED"/>
    <property type="match status" value="1"/>
</dbReference>
<reference evidence="6 7" key="1">
    <citation type="submission" date="2021-04" db="EMBL/GenBank/DDBJ databases">
        <authorList>
            <person name="Bliznina A."/>
        </authorList>
    </citation>
    <scope>NUCLEOTIDE SEQUENCE [LARGE SCALE GENOMIC DNA]</scope>
</reference>
<evidence type="ECO:0000256" key="1">
    <source>
        <dbReference type="ARBA" id="ARBA00022614"/>
    </source>
</evidence>
<keyword evidence="4" id="KW-0812">Transmembrane</keyword>
<evidence type="ECO:0000256" key="4">
    <source>
        <dbReference type="SAM" id="Phobius"/>
    </source>
</evidence>
<dbReference type="Pfam" id="PF00560">
    <property type="entry name" value="LRR_1"/>
    <property type="match status" value="1"/>
</dbReference>
<evidence type="ECO:0000256" key="2">
    <source>
        <dbReference type="ARBA" id="ARBA00022729"/>
    </source>
</evidence>
<accession>A0ABN7SWC0</accession>
<dbReference type="InterPro" id="IPR050541">
    <property type="entry name" value="LRR_TM_domain-containing"/>
</dbReference>
<gene>
    <name evidence="6" type="ORF">OKIOD_LOCUS9944</name>
</gene>
<organism evidence="6 7">
    <name type="scientific">Oikopleura dioica</name>
    <name type="common">Tunicate</name>
    <dbReference type="NCBI Taxonomy" id="34765"/>
    <lineage>
        <taxon>Eukaryota</taxon>
        <taxon>Metazoa</taxon>
        <taxon>Chordata</taxon>
        <taxon>Tunicata</taxon>
        <taxon>Appendicularia</taxon>
        <taxon>Copelata</taxon>
        <taxon>Oikopleuridae</taxon>
        <taxon>Oikopleura</taxon>
    </lineage>
</organism>
<protein>
    <submittedName>
        <fullName evidence="6">Oidioi.mRNA.OKI2018_I69.chr1.g1179.t1.cds</fullName>
    </submittedName>
</protein>
<keyword evidence="7" id="KW-1185">Reference proteome</keyword>
<keyword evidence="4" id="KW-0472">Membrane</keyword>
<dbReference type="SMART" id="SM00364">
    <property type="entry name" value="LRR_BAC"/>
    <property type="match status" value="3"/>
</dbReference>
<dbReference type="InterPro" id="IPR032675">
    <property type="entry name" value="LRR_dom_sf"/>
</dbReference>
<name>A0ABN7SWC0_OIKDI</name>
<dbReference type="Proteomes" id="UP001158576">
    <property type="component" value="Chromosome 1"/>
</dbReference>
<dbReference type="PRINTS" id="PR00019">
    <property type="entry name" value="LEURICHRPT"/>
</dbReference>
<evidence type="ECO:0000256" key="5">
    <source>
        <dbReference type="SAM" id="SignalP"/>
    </source>
</evidence>
<dbReference type="PANTHER" id="PTHR24369">
    <property type="entry name" value="ANTIGEN BSP, PUTATIVE-RELATED"/>
    <property type="match status" value="1"/>
</dbReference>
<dbReference type="SUPFAM" id="SSF52058">
    <property type="entry name" value="L domain-like"/>
    <property type="match status" value="1"/>
</dbReference>
<dbReference type="InterPro" id="IPR001611">
    <property type="entry name" value="Leu-rich_rpt"/>
</dbReference>
<keyword evidence="3" id="KW-0677">Repeat</keyword>